<sequence length="52" mass="5626">MTNTCFLLLASCQVILLEKPLLQEGSVWSAVLLLAAADLPACFLPFVVAFPF</sequence>
<gene>
    <name evidence="2" type="ORF">SD77_2140</name>
</gene>
<proteinExistence type="predicted"/>
<evidence type="ECO:0000313" key="3">
    <source>
        <dbReference type="Proteomes" id="UP000031982"/>
    </source>
</evidence>
<dbReference type="Proteomes" id="UP000031982">
    <property type="component" value="Unassembled WGS sequence"/>
</dbReference>
<name>A0ABR5AY72_BACBA</name>
<keyword evidence="3" id="KW-1185">Reference proteome</keyword>
<organism evidence="2 3">
    <name type="scientific">Bacillus badius</name>
    <dbReference type="NCBI Taxonomy" id="1455"/>
    <lineage>
        <taxon>Bacteria</taxon>
        <taxon>Bacillati</taxon>
        <taxon>Bacillota</taxon>
        <taxon>Bacilli</taxon>
        <taxon>Bacillales</taxon>
        <taxon>Bacillaceae</taxon>
        <taxon>Pseudobacillus</taxon>
    </lineage>
</organism>
<comment type="caution">
    <text evidence="2">The sequence shown here is derived from an EMBL/GenBank/DDBJ whole genome shotgun (WGS) entry which is preliminary data.</text>
</comment>
<reference evidence="2 3" key="1">
    <citation type="submission" date="2015-01" db="EMBL/GenBank/DDBJ databases">
        <title>Genome Assembly of Bacillus badius MTCC 1458.</title>
        <authorList>
            <person name="Verma A."/>
            <person name="Khatri I."/>
            <person name="Mual P."/>
            <person name="Subramanian S."/>
            <person name="Krishnamurthi S."/>
        </authorList>
    </citation>
    <scope>NUCLEOTIDE SEQUENCE [LARGE SCALE GENOMIC DNA]</scope>
    <source>
        <strain evidence="2 3">MTCC 1458</strain>
    </source>
</reference>
<evidence type="ECO:0000313" key="2">
    <source>
        <dbReference type="EMBL" id="KIL79686.1"/>
    </source>
</evidence>
<keyword evidence="1" id="KW-0472">Membrane</keyword>
<dbReference type="EMBL" id="JXLP01000002">
    <property type="protein sequence ID" value="KIL79686.1"/>
    <property type="molecule type" value="Genomic_DNA"/>
</dbReference>
<protein>
    <submittedName>
        <fullName evidence="2">Uncharacterized protein</fullName>
    </submittedName>
</protein>
<keyword evidence="1" id="KW-0812">Transmembrane</keyword>
<feature type="transmembrane region" description="Helical" evidence="1">
    <location>
        <begin position="27"/>
        <end position="50"/>
    </location>
</feature>
<evidence type="ECO:0000256" key="1">
    <source>
        <dbReference type="SAM" id="Phobius"/>
    </source>
</evidence>
<accession>A0ABR5AY72</accession>
<keyword evidence="1" id="KW-1133">Transmembrane helix</keyword>